<dbReference type="RefSeq" id="WP_131552129.1">
    <property type="nucleotide sequence ID" value="NZ_SJSK01000001.1"/>
</dbReference>
<dbReference type="EMBL" id="SJSK01000001">
    <property type="protein sequence ID" value="TCC94268.1"/>
    <property type="molecule type" value="Genomic_DNA"/>
</dbReference>
<comment type="caution">
    <text evidence="1">The sequence shown here is derived from an EMBL/GenBank/DDBJ whole genome shotgun (WGS) entry which is preliminary data.</text>
</comment>
<proteinExistence type="predicted"/>
<evidence type="ECO:0000313" key="2">
    <source>
        <dbReference type="Proteomes" id="UP000292884"/>
    </source>
</evidence>
<keyword evidence="2" id="KW-1185">Reference proteome</keyword>
<gene>
    <name evidence="1" type="ORF">EZ428_05695</name>
</gene>
<name>A0A4R0N336_9SPHI</name>
<accession>A0A4R0N336</accession>
<sequence>MKLYTFLILLAVFSTITGCNQFKSDHPQAEINDQYTTDLTANSILHYADSINKNLNSYTKAISLVYMLGDLSFYVEKYTSFDKPVLLVEHAYNGGVSNSLKKYYFRNDSLILEEVKNQLANDDGSIFKDSRTYLRSNTVFKVENRTASAGGEIKSLPFLDVPLSANKTTDKTLLDNVKTLNDVINRVDRFDVVFESITTFPDSRYIVLRSKIQNSYTASILVQEKDAFIDSLLNDPMIFKDEKLNFNWTIKDKEAVYVPVANNTSASGLKR</sequence>
<organism evidence="1 2">
    <name type="scientific">Pedobacter frigiditerrae</name>
    <dbReference type="NCBI Taxonomy" id="2530452"/>
    <lineage>
        <taxon>Bacteria</taxon>
        <taxon>Pseudomonadati</taxon>
        <taxon>Bacteroidota</taxon>
        <taxon>Sphingobacteriia</taxon>
        <taxon>Sphingobacteriales</taxon>
        <taxon>Sphingobacteriaceae</taxon>
        <taxon>Pedobacter</taxon>
    </lineage>
</organism>
<evidence type="ECO:0008006" key="3">
    <source>
        <dbReference type="Google" id="ProtNLM"/>
    </source>
</evidence>
<dbReference type="PROSITE" id="PS51257">
    <property type="entry name" value="PROKAR_LIPOPROTEIN"/>
    <property type="match status" value="1"/>
</dbReference>
<protein>
    <recommendedName>
        <fullName evidence="3">Lipoprotein</fullName>
    </recommendedName>
</protein>
<dbReference type="AlphaFoldDB" id="A0A4R0N336"/>
<dbReference type="Proteomes" id="UP000292884">
    <property type="component" value="Unassembled WGS sequence"/>
</dbReference>
<dbReference type="OrthoDB" id="752131at2"/>
<evidence type="ECO:0000313" key="1">
    <source>
        <dbReference type="EMBL" id="TCC94268.1"/>
    </source>
</evidence>
<reference evidence="1 2" key="1">
    <citation type="submission" date="2019-02" db="EMBL/GenBank/DDBJ databases">
        <title>Pedobacter sp. RP-1-13 sp. nov., isolated from Arctic soil.</title>
        <authorList>
            <person name="Dahal R.H."/>
        </authorList>
    </citation>
    <scope>NUCLEOTIDE SEQUENCE [LARGE SCALE GENOMIC DNA]</scope>
    <source>
        <strain evidence="1 2">RP-1-13</strain>
    </source>
</reference>